<keyword evidence="1" id="KW-0175">Coiled coil</keyword>
<dbReference type="SUPFAM" id="SSF48452">
    <property type="entry name" value="TPR-like"/>
    <property type="match status" value="1"/>
</dbReference>
<evidence type="ECO:0000256" key="1">
    <source>
        <dbReference type="SAM" id="Coils"/>
    </source>
</evidence>
<reference evidence="2 3" key="1">
    <citation type="journal article" date="2012" name="Genome Biol.">
        <title>Genome and low-iron response of an oceanic diatom adapted to chronic iron limitation.</title>
        <authorList>
            <person name="Lommer M."/>
            <person name="Specht M."/>
            <person name="Roy A.S."/>
            <person name="Kraemer L."/>
            <person name="Andreson R."/>
            <person name="Gutowska M.A."/>
            <person name="Wolf J."/>
            <person name="Bergner S.V."/>
            <person name="Schilhabel M.B."/>
            <person name="Klostermeier U.C."/>
            <person name="Beiko R.G."/>
            <person name="Rosenstiel P."/>
            <person name="Hippler M."/>
            <person name="Laroche J."/>
        </authorList>
    </citation>
    <scope>NUCLEOTIDE SEQUENCE [LARGE SCALE GENOMIC DNA]</scope>
    <source>
        <strain evidence="2 3">CCMP1005</strain>
    </source>
</reference>
<dbReference type="Proteomes" id="UP000266841">
    <property type="component" value="Unassembled WGS sequence"/>
</dbReference>
<dbReference type="EMBL" id="AGNL01018799">
    <property type="protein sequence ID" value="EJK62531.1"/>
    <property type="molecule type" value="Genomic_DNA"/>
</dbReference>
<dbReference type="AlphaFoldDB" id="K0SNK6"/>
<dbReference type="InterPro" id="IPR011990">
    <property type="entry name" value="TPR-like_helical_dom_sf"/>
</dbReference>
<evidence type="ECO:0000313" key="3">
    <source>
        <dbReference type="Proteomes" id="UP000266841"/>
    </source>
</evidence>
<dbReference type="OrthoDB" id="2335338at2759"/>
<accession>K0SNK6</accession>
<evidence type="ECO:0000313" key="2">
    <source>
        <dbReference type="EMBL" id="EJK62531.1"/>
    </source>
</evidence>
<dbReference type="eggNOG" id="ENOG502SFQV">
    <property type="taxonomic scope" value="Eukaryota"/>
</dbReference>
<comment type="caution">
    <text evidence="2">The sequence shown here is derived from an EMBL/GenBank/DDBJ whole genome shotgun (WGS) entry which is preliminary data.</text>
</comment>
<gene>
    <name evidence="2" type="ORF">THAOC_16853</name>
</gene>
<feature type="coiled-coil region" evidence="1">
    <location>
        <begin position="211"/>
        <end position="245"/>
    </location>
</feature>
<protein>
    <submittedName>
        <fullName evidence="2">Uncharacterized protein</fullName>
    </submittedName>
</protein>
<proteinExistence type="predicted"/>
<keyword evidence="3" id="KW-1185">Reference proteome</keyword>
<name>K0SNK6_THAOC</name>
<feature type="non-terminal residue" evidence="2">
    <location>
        <position position="1"/>
    </location>
</feature>
<sequence length="250" mass="28422">PRAARGPEQSLKEAQIRNGGLLRWPRLAPSEDSGCRVTQSAQARRGRRGGIRTWTRRLDPSHPENIELQASGLSELGVQEYVTSQLWDLWYSERGEANKQTLMTIDKGLGNRQMWEAIELRYRELIDEHCGQEDDVRVWTEPANRLATLLFLMGRHAESKTWCERILESKPWHTGALSGVVMVCTKMNDLEGARAYGELCLPPTSEISERKKWIERNVDIAEARLAALEKEKAEVLRKNDDAGDSGTAWQ</sequence>
<dbReference type="Gene3D" id="1.25.40.10">
    <property type="entry name" value="Tetratricopeptide repeat domain"/>
    <property type="match status" value="1"/>
</dbReference>
<organism evidence="2 3">
    <name type="scientific">Thalassiosira oceanica</name>
    <name type="common">Marine diatom</name>
    <dbReference type="NCBI Taxonomy" id="159749"/>
    <lineage>
        <taxon>Eukaryota</taxon>
        <taxon>Sar</taxon>
        <taxon>Stramenopiles</taxon>
        <taxon>Ochrophyta</taxon>
        <taxon>Bacillariophyta</taxon>
        <taxon>Coscinodiscophyceae</taxon>
        <taxon>Thalassiosirophycidae</taxon>
        <taxon>Thalassiosirales</taxon>
        <taxon>Thalassiosiraceae</taxon>
        <taxon>Thalassiosira</taxon>
    </lineage>
</organism>